<dbReference type="Proteomes" id="UP000481861">
    <property type="component" value="Unassembled WGS sequence"/>
</dbReference>
<gene>
    <name evidence="1" type="ORF">BDV95DRAFT_607124</name>
</gene>
<protein>
    <submittedName>
        <fullName evidence="1">Uncharacterized protein</fullName>
    </submittedName>
</protein>
<dbReference type="AlphaFoldDB" id="A0A7C8I839"/>
<organism evidence="1 2">
    <name type="scientific">Massariosphaeria phaeospora</name>
    <dbReference type="NCBI Taxonomy" id="100035"/>
    <lineage>
        <taxon>Eukaryota</taxon>
        <taxon>Fungi</taxon>
        <taxon>Dikarya</taxon>
        <taxon>Ascomycota</taxon>
        <taxon>Pezizomycotina</taxon>
        <taxon>Dothideomycetes</taxon>
        <taxon>Pleosporomycetidae</taxon>
        <taxon>Pleosporales</taxon>
        <taxon>Pleosporales incertae sedis</taxon>
        <taxon>Massariosphaeria</taxon>
    </lineage>
</organism>
<keyword evidence="2" id="KW-1185">Reference proteome</keyword>
<accession>A0A7C8I839</accession>
<sequence>MVPKSIESITFDSPLGTHIDYEQNLQDMYLACAMGQFPCLREIKITCKYEDSEEFWCKRTLFTHDYRRYKAMFQQVNISFEVAFSITLGDFPAIQSVSCGYCLCGRGPFCVHDIFRTQESFYPHLRGLLADYTCHDGLHFFFATTCTEPPSEDEDHRMWYNGVF</sequence>
<proteinExistence type="predicted"/>
<dbReference type="EMBL" id="JAADJZ010000011">
    <property type="protein sequence ID" value="KAF2871706.1"/>
    <property type="molecule type" value="Genomic_DNA"/>
</dbReference>
<evidence type="ECO:0000313" key="2">
    <source>
        <dbReference type="Proteomes" id="UP000481861"/>
    </source>
</evidence>
<comment type="caution">
    <text evidence="1">The sequence shown here is derived from an EMBL/GenBank/DDBJ whole genome shotgun (WGS) entry which is preliminary data.</text>
</comment>
<name>A0A7C8I839_9PLEO</name>
<evidence type="ECO:0000313" key="1">
    <source>
        <dbReference type="EMBL" id="KAF2871706.1"/>
    </source>
</evidence>
<reference evidence="1 2" key="1">
    <citation type="submission" date="2020-01" db="EMBL/GenBank/DDBJ databases">
        <authorList>
            <consortium name="DOE Joint Genome Institute"/>
            <person name="Haridas S."/>
            <person name="Albert R."/>
            <person name="Binder M."/>
            <person name="Bloem J."/>
            <person name="Labutti K."/>
            <person name="Salamov A."/>
            <person name="Andreopoulos B."/>
            <person name="Baker S.E."/>
            <person name="Barry K."/>
            <person name="Bills G."/>
            <person name="Bluhm B.H."/>
            <person name="Cannon C."/>
            <person name="Castanera R."/>
            <person name="Culley D.E."/>
            <person name="Daum C."/>
            <person name="Ezra D."/>
            <person name="Gonzalez J.B."/>
            <person name="Henrissat B."/>
            <person name="Kuo A."/>
            <person name="Liang C."/>
            <person name="Lipzen A."/>
            <person name="Lutzoni F."/>
            <person name="Magnuson J."/>
            <person name="Mondo S."/>
            <person name="Nolan M."/>
            <person name="Ohm R."/>
            <person name="Pangilinan J."/>
            <person name="Park H.-J.H."/>
            <person name="Ramirez L."/>
            <person name="Alfaro M."/>
            <person name="Sun H."/>
            <person name="Tritt A."/>
            <person name="Yoshinaga Y."/>
            <person name="Zwiers L.-H.L."/>
            <person name="Turgeon B.G."/>
            <person name="Goodwin S.B."/>
            <person name="Spatafora J.W."/>
            <person name="Crous P.W."/>
            <person name="Grigoriev I.V."/>
        </authorList>
    </citation>
    <scope>NUCLEOTIDE SEQUENCE [LARGE SCALE GENOMIC DNA]</scope>
    <source>
        <strain evidence="1 2">CBS 611.86</strain>
    </source>
</reference>